<comment type="caution">
    <text evidence="1">The sequence shown here is derived from an EMBL/GenBank/DDBJ whole genome shotgun (WGS) entry which is preliminary data.</text>
</comment>
<proteinExistence type="predicted"/>
<organism evidence="1 2">
    <name type="scientific">Cetraspora pellucida</name>
    <dbReference type="NCBI Taxonomy" id="1433469"/>
    <lineage>
        <taxon>Eukaryota</taxon>
        <taxon>Fungi</taxon>
        <taxon>Fungi incertae sedis</taxon>
        <taxon>Mucoromycota</taxon>
        <taxon>Glomeromycotina</taxon>
        <taxon>Glomeromycetes</taxon>
        <taxon>Diversisporales</taxon>
        <taxon>Gigasporaceae</taxon>
        <taxon>Cetraspora</taxon>
    </lineage>
</organism>
<protein>
    <submittedName>
        <fullName evidence="1">13647_t:CDS:1</fullName>
    </submittedName>
</protein>
<dbReference type="EMBL" id="CAJVPW010076695">
    <property type="protein sequence ID" value="CAG8798177.1"/>
    <property type="molecule type" value="Genomic_DNA"/>
</dbReference>
<sequence length="125" mass="15071">YKDPVLNTLKTHFMIKHRTIWDEIKKKYKKNDKKNIEIESEKNNQQNTKEIIKENIEQNVNEQTNQQNIQETITENNQSLQLIEGNNLHDIKKNIFEKSIEINCDKIQKYNFFTENKNYTITAKK</sequence>
<evidence type="ECO:0000313" key="2">
    <source>
        <dbReference type="Proteomes" id="UP000789366"/>
    </source>
</evidence>
<accession>A0ACA9RM80</accession>
<feature type="non-terminal residue" evidence="1">
    <location>
        <position position="1"/>
    </location>
</feature>
<keyword evidence="2" id="KW-1185">Reference proteome</keyword>
<name>A0ACA9RM80_9GLOM</name>
<gene>
    <name evidence="1" type="ORF">SPELUC_LOCUS17817</name>
</gene>
<evidence type="ECO:0000313" key="1">
    <source>
        <dbReference type="EMBL" id="CAG8798177.1"/>
    </source>
</evidence>
<reference evidence="1" key="1">
    <citation type="submission" date="2021-06" db="EMBL/GenBank/DDBJ databases">
        <authorList>
            <person name="Kallberg Y."/>
            <person name="Tangrot J."/>
            <person name="Rosling A."/>
        </authorList>
    </citation>
    <scope>NUCLEOTIDE SEQUENCE</scope>
    <source>
        <strain evidence="1">28 12/20/2015</strain>
    </source>
</reference>
<dbReference type="Proteomes" id="UP000789366">
    <property type="component" value="Unassembled WGS sequence"/>
</dbReference>
<feature type="non-terminal residue" evidence="1">
    <location>
        <position position="125"/>
    </location>
</feature>